<dbReference type="PANTHER" id="PTHR12792">
    <property type="entry name" value="EXTRA SPINDLE POLES 1-RELATED"/>
    <property type="match status" value="1"/>
</dbReference>
<feature type="compositionally biased region" description="Basic residues" evidence="5">
    <location>
        <begin position="2104"/>
        <end position="2114"/>
    </location>
</feature>
<keyword evidence="3" id="KW-0378">Hydrolase</keyword>
<protein>
    <recommendedName>
        <fullName evidence="2">separase</fullName>
        <ecNumber evidence="2">3.4.22.49</ecNumber>
    </recommendedName>
</protein>
<reference evidence="7" key="1">
    <citation type="submission" date="2022-04" db="EMBL/GenBank/DDBJ databases">
        <title>Carnegiea gigantea Genome sequencing and assembly v2.</title>
        <authorList>
            <person name="Copetti D."/>
            <person name="Sanderson M.J."/>
            <person name="Burquez A."/>
            <person name="Wojciechowski M.F."/>
        </authorList>
    </citation>
    <scope>NUCLEOTIDE SEQUENCE</scope>
    <source>
        <strain evidence="7">SGP5-SGP5p</strain>
        <tissue evidence="7">Aerial part</tissue>
    </source>
</reference>
<accession>A0A9Q1QBW1</accession>
<evidence type="ECO:0000313" key="8">
    <source>
        <dbReference type="Proteomes" id="UP001153076"/>
    </source>
</evidence>
<feature type="compositionally biased region" description="Basic and acidic residues" evidence="5">
    <location>
        <begin position="1293"/>
        <end position="1304"/>
    </location>
</feature>
<comment type="catalytic activity">
    <reaction evidence="1">
        <text>All bonds known to be hydrolyzed by this endopeptidase have arginine in P1 and an acidic residue in P4. P6 is often occupied by an acidic residue or by a hydroxy-amino-acid residue, the phosphorylation of which enhances cleavage.</text>
        <dbReference type="EC" id="3.4.22.49"/>
    </reaction>
</comment>
<dbReference type="GO" id="GO:0005737">
    <property type="term" value="C:cytoplasm"/>
    <property type="evidence" value="ECO:0007669"/>
    <property type="project" value="TreeGrafter"/>
</dbReference>
<dbReference type="PROSITE" id="PS51700">
    <property type="entry name" value="SEPARIN"/>
    <property type="match status" value="1"/>
</dbReference>
<comment type="caution">
    <text evidence="7">The sequence shown here is derived from an EMBL/GenBank/DDBJ whole genome shotgun (WGS) entry which is preliminary data.</text>
</comment>
<feature type="region of interest" description="Disordered" evidence="5">
    <location>
        <begin position="1282"/>
        <end position="1309"/>
    </location>
</feature>
<gene>
    <name evidence="7" type="ORF">Cgig2_028396</name>
</gene>
<feature type="region of interest" description="Disordered" evidence="5">
    <location>
        <begin position="36"/>
        <end position="67"/>
    </location>
</feature>
<sequence length="2172" mass="243463">MDAKASSILSKLQNYDYAGIDKLFSDYLQPISLLISPKPQHSKKPSKSRQKHNRKQPEPEPEPEPDLSSIRSLAKTFWPFIHQSLILLPNRLSESPKHPNTQQSIAQLIDAYTLCLDCLDALSSQLSGKSYSVQLQRARFVNCLFRWHRYEDAIDEGFRALKALGAVKLEGFQGKVTMGELVPRLVHDGDGAASAVDVEFLRLIVDTVSTIVASVSVSRTKDAGKYAALLILINEVRPLFRCISLPGEFPYLLRYPSCIFRYWDPCARNKLQLKLLACMKNAMKFLITEAMHFEGDLISEFCKVTFDEHIQLLNSQNLQDVMGKEGEDFVEFVSDTAYRCRSASTSLRVAVAMHMQQSACSFSKGLAYFSLIQRLYAIGLHLSEFCLQPNDFCPLDSKGPIHISSVWLSPECWGKLEDLCALLVSGKRYYCFNTNDYDKPLRCECGDFIPEVYPCCKVHEDSKSCISENEANYLLHYLNVLKFLCWPLAEFVNSQRKIIVAEKGESALGDVLKLIHEALLEYCYLFPCCQMEKGARVQVDSIVVLICSSAFTLSLKLNFNIKGSKKLLNFLLSDNCIRTLQPKHLKNMISWLRYTFVAFYKDNQLKEASKAAKLCYRASWSHCLLLCEMLVDKQKGFDGELSETLITASLNEACKISSLVVDVLHQLDGHKVEKVMVHSLDKWSLARNLFRKLPSPVALIKCWVEIQCKSYENTDASAPVLASYLMCSPCTMEHNLQTEAVGIILEQELLEYQGMHNLYPKCSQRMQMEIIDILLQDIYDSNNCRRRADILMKKGMLYRASGIGGLENCIRLLSEAIESINNSDGRKAVTYEEAAAMSHQLAIIYCLRAMCTQEANPSSKDMFNDISQAVILWLTTDIPDCLSAGLCDIGCEYVLLLLCHIADLLSIKGEMMIHLDVFNVIVRVFKRMNASLEKCLSLMWESRRFNHALCAVPLNESFITALSGHYGKDAESLDFWINSMKESQPLLVGLQQNFSYLSTLFPLAFHQHMCSLGSEISVDEVEEVASDLVSKVPMSGRAAFLAGYLYYDLSERLSASGQMIEALFFAKEAYQLRNSLFLKHFSCSIEHCEGKQAKDGISINLTVLNRIAMRAWPGNGISQNSEEFILTQWNVLRCYLESTMQLRFAELIYVQLCFMVYNTGKTYLGRCLLDAAHMELGTAEKVLASERNLVTCSRCLLMLESCVMEQLGNLYRRGGNSYSKAPNTAAGNPYEFSINRFLSLEKDDLAIWLEEANSAHTMLQDKVTMVEGSGCGWRTKTNEAAAPPLGIGCPPQPDKRRSRTEAKRSRNMKKVSESVAPGSCCAVDCNSRVTRSRKQTSQSSTERVEDVSNSCSKSKEDCEAGSVPNKVNCQKCFSDELRNYSSVTCAIQMKWEFIRRREILRLLIGLGKCEGASAGIPRLHRIYSKCVSVLVGGNDCKCTSSCELEYIGKEICGDILAVERAEICYNLCWLSLRALYSKDIRSVYCGPYHEMSEVVSLLMLSFVLSREVPRLFQKVSRLLALAFVVSSVRDNVASPLSSSKILSGNYWAAYFHQASVGAHHNLQLLSANTLKHKTQSPCKAKGSEAAGPIGMTADSFTLRVVPESVEEIEACVENFFKSLPSTAIVCISLLGDSCAGLLEEVMHYPSMVYGWMLLSHLNADSQPAVIILPLGSILQGEETSSSCSALGEKCLPKEWHSPWGCNAVVDNVAPFFKQILRENYASSSNLPDRDTDKNRQIWWSWRESLDKCLRKLLRDMEESWFGAWRYLLLGQWLECEPLNSVVRELVQEVKLRYKYNVNEGILKLVLRGIKPANLENKGIPSLFLQEGCYIGCGEDHVQESCNAQNEACDGADYVPACIVELMLTAVDKLEAEYCTRRGPVILVLGSDVQMLPLENMPILREQEVYRMPSVAIILATLQRRSILEEAVSHASRFPLIDPLDAFYLLNPSGDLSRTQAEFEEWFRLLNLQGKAGVVPSTEELIGALESRDLFYYFGHGNGSQYIRPEKIQKLEKCAAILLMGCSSGSLKLNGDYPPAGPSLSYVLSGSPIVVANLWEVTDGEIDRFAKAVLKAFLDERSMSSSGCIQCSMLAEELKSMSVNERKGNTKKARGRRKKPELDDGTPELSAGYCFRHKLRTGYFVSKARNACKLPFLIGAAPVCYGVPTGIRKKNGV</sequence>
<dbReference type="InterPro" id="IPR056933">
    <property type="entry name" value="TPR_ESP1"/>
</dbReference>
<dbReference type="OrthoDB" id="10255632at2759"/>
<evidence type="ECO:0000256" key="4">
    <source>
        <dbReference type="ARBA" id="ARBA00022829"/>
    </source>
</evidence>
<keyword evidence="4" id="KW-0159">Chromosome partition</keyword>
<dbReference type="GO" id="GO:0004197">
    <property type="term" value="F:cysteine-type endopeptidase activity"/>
    <property type="evidence" value="ECO:0007669"/>
    <property type="project" value="InterPro"/>
</dbReference>
<dbReference type="PANTHER" id="PTHR12792:SF0">
    <property type="entry name" value="SEPARIN"/>
    <property type="match status" value="1"/>
</dbReference>
<dbReference type="GO" id="GO:0072686">
    <property type="term" value="C:mitotic spindle"/>
    <property type="evidence" value="ECO:0007669"/>
    <property type="project" value="TreeGrafter"/>
</dbReference>
<name>A0A9Q1QBW1_9CARY</name>
<proteinExistence type="predicted"/>
<dbReference type="Proteomes" id="UP001153076">
    <property type="component" value="Unassembled WGS sequence"/>
</dbReference>
<dbReference type="GO" id="GO:0006508">
    <property type="term" value="P:proteolysis"/>
    <property type="evidence" value="ECO:0007669"/>
    <property type="project" value="InterPro"/>
</dbReference>
<evidence type="ECO:0000313" key="7">
    <source>
        <dbReference type="EMBL" id="KAJ8435210.1"/>
    </source>
</evidence>
<evidence type="ECO:0000256" key="1">
    <source>
        <dbReference type="ARBA" id="ARBA00000451"/>
    </source>
</evidence>
<dbReference type="Pfam" id="PF25110">
    <property type="entry name" value="TPR_ESP1"/>
    <property type="match status" value="1"/>
</dbReference>
<dbReference type="EC" id="3.4.22.49" evidence="2"/>
<evidence type="ECO:0000259" key="6">
    <source>
        <dbReference type="PROSITE" id="PS51700"/>
    </source>
</evidence>
<organism evidence="7 8">
    <name type="scientific">Carnegiea gigantea</name>
    <dbReference type="NCBI Taxonomy" id="171969"/>
    <lineage>
        <taxon>Eukaryota</taxon>
        <taxon>Viridiplantae</taxon>
        <taxon>Streptophyta</taxon>
        <taxon>Embryophyta</taxon>
        <taxon>Tracheophyta</taxon>
        <taxon>Spermatophyta</taxon>
        <taxon>Magnoliopsida</taxon>
        <taxon>eudicotyledons</taxon>
        <taxon>Gunneridae</taxon>
        <taxon>Pentapetalae</taxon>
        <taxon>Caryophyllales</taxon>
        <taxon>Cactineae</taxon>
        <taxon>Cactaceae</taxon>
        <taxon>Cactoideae</taxon>
        <taxon>Echinocereeae</taxon>
        <taxon>Carnegiea</taxon>
    </lineage>
</organism>
<dbReference type="InterPro" id="IPR030397">
    <property type="entry name" value="SEPARIN_core_dom"/>
</dbReference>
<evidence type="ECO:0000256" key="3">
    <source>
        <dbReference type="ARBA" id="ARBA00022801"/>
    </source>
</evidence>
<feature type="region of interest" description="Disordered" evidence="5">
    <location>
        <begin position="2099"/>
        <end position="2120"/>
    </location>
</feature>
<dbReference type="EMBL" id="JAKOGI010000428">
    <property type="protein sequence ID" value="KAJ8435210.1"/>
    <property type="molecule type" value="Genomic_DNA"/>
</dbReference>
<dbReference type="GO" id="GO:0005634">
    <property type="term" value="C:nucleus"/>
    <property type="evidence" value="ECO:0007669"/>
    <property type="project" value="InterPro"/>
</dbReference>
<evidence type="ECO:0000256" key="5">
    <source>
        <dbReference type="SAM" id="MobiDB-lite"/>
    </source>
</evidence>
<dbReference type="InterPro" id="IPR056932">
    <property type="entry name" value="TPR_ESP1_2nd"/>
</dbReference>
<dbReference type="GO" id="GO:0051307">
    <property type="term" value="P:meiotic chromosome separation"/>
    <property type="evidence" value="ECO:0007669"/>
    <property type="project" value="TreeGrafter"/>
</dbReference>
<feature type="compositionally biased region" description="Basic residues" evidence="5">
    <location>
        <begin position="40"/>
        <end position="54"/>
    </location>
</feature>
<feature type="domain" description="Peptidase C50" evidence="6">
    <location>
        <begin position="1938"/>
        <end position="2032"/>
    </location>
</feature>
<dbReference type="Pfam" id="PF25113">
    <property type="entry name" value="TPR_ESP1_2nd"/>
    <property type="match status" value="1"/>
</dbReference>
<keyword evidence="8" id="KW-1185">Reference proteome</keyword>
<dbReference type="InterPro" id="IPR005314">
    <property type="entry name" value="Peptidase_C50"/>
</dbReference>
<dbReference type="Pfam" id="PF03568">
    <property type="entry name" value="Separin_C"/>
    <property type="match status" value="1"/>
</dbReference>
<evidence type="ECO:0000256" key="2">
    <source>
        <dbReference type="ARBA" id="ARBA00012489"/>
    </source>
</evidence>